<evidence type="ECO:0000313" key="2">
    <source>
        <dbReference type="Proteomes" id="UP000094336"/>
    </source>
</evidence>
<dbReference type="EMBL" id="KV454438">
    <property type="protein sequence ID" value="ODQ77918.1"/>
    <property type="molecule type" value="Genomic_DNA"/>
</dbReference>
<dbReference type="GeneID" id="30150837"/>
<sequence>MASATKVTLDSHDKLVLCTLFDKEMGGVASKYSEADIPRDLFFDEDKKIIFNYKTGVMIDMNLPPERYVEDANIVEAYLRIEVEAISIVDLISPTERDALVKLQSSKSILETRILNDPSGKGQKYASVYNNVAQIERYLLLLFESTTLVGDTIPELEESYTAATLLNVISLREKHITSLLYKAIELALPEQEVQSNTGLNQVTYKLSARGARILSAAYGQLAAVYLDRAARFERLAAGYRAQNLAPETLKPILDIIFSAEVSASNLMNQAAFFGDEFTGLLALKVNPYAKLCGSIVKDSIVDSVNKHINQ</sequence>
<dbReference type="OrthoDB" id="539634at2759"/>
<organism evidence="1 2">
    <name type="scientific">Babjeviella inositovora NRRL Y-12698</name>
    <dbReference type="NCBI Taxonomy" id="984486"/>
    <lineage>
        <taxon>Eukaryota</taxon>
        <taxon>Fungi</taxon>
        <taxon>Dikarya</taxon>
        <taxon>Ascomycota</taxon>
        <taxon>Saccharomycotina</taxon>
        <taxon>Pichiomycetes</taxon>
        <taxon>Serinales incertae sedis</taxon>
        <taxon>Babjeviella</taxon>
    </lineage>
</organism>
<dbReference type="Proteomes" id="UP000094336">
    <property type="component" value="Unassembled WGS sequence"/>
</dbReference>
<gene>
    <name evidence="1" type="ORF">BABINDRAFT_95500</name>
</gene>
<dbReference type="AlphaFoldDB" id="A0A1E3QJW7"/>
<accession>A0A1E3QJW7</accession>
<proteinExistence type="predicted"/>
<keyword evidence="2" id="KW-1185">Reference proteome</keyword>
<name>A0A1E3QJW7_9ASCO</name>
<reference evidence="2" key="1">
    <citation type="submission" date="2016-05" db="EMBL/GenBank/DDBJ databases">
        <title>Comparative genomics of biotechnologically important yeasts.</title>
        <authorList>
            <consortium name="DOE Joint Genome Institute"/>
            <person name="Riley R."/>
            <person name="Haridas S."/>
            <person name="Wolfe K.H."/>
            <person name="Lopes M.R."/>
            <person name="Hittinger C.T."/>
            <person name="Goker M."/>
            <person name="Salamov A."/>
            <person name="Wisecaver J."/>
            <person name="Long T.M."/>
            <person name="Aerts A.L."/>
            <person name="Barry K."/>
            <person name="Choi C."/>
            <person name="Clum A."/>
            <person name="Coughlan A.Y."/>
            <person name="Deshpande S."/>
            <person name="Douglass A.P."/>
            <person name="Hanson S.J."/>
            <person name="Klenk H.-P."/>
            <person name="Labutti K."/>
            <person name="Lapidus A."/>
            <person name="Lindquist E."/>
            <person name="Lipzen A."/>
            <person name="Meier-Kolthoff J.P."/>
            <person name="Ohm R.A."/>
            <person name="Otillar R.P."/>
            <person name="Pangilinan J."/>
            <person name="Peng Y."/>
            <person name="Rokas A."/>
            <person name="Rosa C.A."/>
            <person name="Scheuner C."/>
            <person name="Sibirny A.A."/>
            <person name="Slot J.C."/>
            <person name="Stielow J.B."/>
            <person name="Sun H."/>
            <person name="Kurtzman C.P."/>
            <person name="Blackwell M."/>
            <person name="Grigoriev I.V."/>
            <person name="Jeffries T.W."/>
        </authorList>
    </citation>
    <scope>NUCLEOTIDE SEQUENCE [LARGE SCALE GENOMIC DNA]</scope>
    <source>
        <strain evidence="2">NRRL Y-12698</strain>
    </source>
</reference>
<protein>
    <submittedName>
        <fullName evidence="1">Uncharacterized protein</fullName>
    </submittedName>
</protein>
<evidence type="ECO:0000313" key="1">
    <source>
        <dbReference type="EMBL" id="ODQ77918.1"/>
    </source>
</evidence>
<dbReference type="RefSeq" id="XP_018983246.1">
    <property type="nucleotide sequence ID" value="XM_019132984.1"/>
</dbReference>